<dbReference type="Proteomes" id="UP000007879">
    <property type="component" value="Unassembled WGS sequence"/>
</dbReference>
<accession>A0AAN0ISW3</accession>
<feature type="compositionally biased region" description="Polar residues" evidence="2">
    <location>
        <begin position="179"/>
        <end position="199"/>
    </location>
</feature>
<dbReference type="AlphaFoldDB" id="A0AAN0ISW3"/>
<proteinExistence type="predicted"/>
<keyword evidence="1" id="KW-0175">Coiled coil</keyword>
<evidence type="ECO:0000313" key="4">
    <source>
        <dbReference type="Proteomes" id="UP000007879"/>
    </source>
</evidence>
<evidence type="ECO:0000256" key="1">
    <source>
        <dbReference type="SAM" id="Coils"/>
    </source>
</evidence>
<dbReference type="SUPFAM" id="SSF58100">
    <property type="entry name" value="Bacterial hemolysins"/>
    <property type="match status" value="1"/>
</dbReference>
<keyword evidence="4" id="KW-1185">Reference proteome</keyword>
<evidence type="ECO:0000313" key="3">
    <source>
        <dbReference type="EnsemblMetazoa" id="XP_011408703.1"/>
    </source>
</evidence>
<feature type="compositionally biased region" description="Polar residues" evidence="2">
    <location>
        <begin position="249"/>
        <end position="259"/>
    </location>
</feature>
<reference evidence="3" key="2">
    <citation type="submission" date="2024-06" db="UniProtKB">
        <authorList>
            <consortium name="EnsemblMetazoa"/>
        </authorList>
    </citation>
    <scope>IDENTIFICATION</scope>
</reference>
<reference evidence="4" key="1">
    <citation type="journal article" date="2010" name="Nature">
        <title>The Amphimedon queenslandica genome and the evolution of animal complexity.</title>
        <authorList>
            <person name="Srivastava M."/>
            <person name="Simakov O."/>
            <person name="Chapman J."/>
            <person name="Fahey B."/>
            <person name="Gauthier M.E."/>
            <person name="Mitros T."/>
            <person name="Richards G.S."/>
            <person name="Conaco C."/>
            <person name="Dacre M."/>
            <person name="Hellsten U."/>
            <person name="Larroux C."/>
            <person name="Putnam N.H."/>
            <person name="Stanke M."/>
            <person name="Adamska M."/>
            <person name="Darling A."/>
            <person name="Degnan S.M."/>
            <person name="Oakley T.H."/>
            <person name="Plachetzki D.C."/>
            <person name="Zhai Y."/>
            <person name="Adamski M."/>
            <person name="Calcino A."/>
            <person name="Cummins S.F."/>
            <person name="Goodstein D.M."/>
            <person name="Harris C."/>
            <person name="Jackson D.J."/>
            <person name="Leys S.P."/>
            <person name="Shu S."/>
            <person name="Woodcroft B.J."/>
            <person name="Vervoort M."/>
            <person name="Kosik K.S."/>
            <person name="Manning G."/>
            <person name="Degnan B.M."/>
            <person name="Rokhsar D.S."/>
        </authorList>
    </citation>
    <scope>NUCLEOTIDE SEQUENCE [LARGE SCALE GENOMIC DNA]</scope>
</reference>
<protein>
    <submittedName>
        <fullName evidence="3">Uncharacterized protein</fullName>
    </submittedName>
</protein>
<name>A0AAN0ISW3_AMPQE</name>
<feature type="compositionally biased region" description="Basic and acidic residues" evidence="2">
    <location>
        <begin position="161"/>
        <end position="178"/>
    </location>
</feature>
<evidence type="ECO:0000256" key="2">
    <source>
        <dbReference type="SAM" id="MobiDB-lite"/>
    </source>
</evidence>
<dbReference type="GeneID" id="105315678"/>
<dbReference type="RefSeq" id="XP_011408703.1">
    <property type="nucleotide sequence ID" value="XM_011410401.1"/>
</dbReference>
<feature type="region of interest" description="Disordered" evidence="2">
    <location>
        <begin position="130"/>
        <end position="259"/>
    </location>
</feature>
<dbReference type="KEGG" id="aqu:105315678"/>
<organism evidence="3 4">
    <name type="scientific">Amphimedon queenslandica</name>
    <name type="common">Sponge</name>
    <dbReference type="NCBI Taxonomy" id="400682"/>
    <lineage>
        <taxon>Eukaryota</taxon>
        <taxon>Metazoa</taxon>
        <taxon>Porifera</taxon>
        <taxon>Demospongiae</taxon>
        <taxon>Heteroscleromorpha</taxon>
        <taxon>Haplosclerida</taxon>
        <taxon>Niphatidae</taxon>
        <taxon>Amphimedon</taxon>
    </lineage>
</organism>
<sequence length="259" mass="29272">TKVDANTQSIKNLESELSRAIESFSKSNDEKDILHRLRALEEKVKPSIEAYGYHDKKIKELEERIKGLEEERENFIELIKNHKKIQELEELIKSLEEECKNSSQLFKNLFDHNAELHEQMNSLSVAITTLQSQQPTSGEDKSGKSWWPGRNGKKKKIPVQDSDHKSSTIGDKATRSDKATPTSLSQAESDYTSPTSLKRTFSVHDKQKASRNNESPTFKRGHKRASSTGDLLATVDKGAEEHETLKEPLSSSRAALNKI</sequence>
<dbReference type="EnsemblMetazoa" id="XM_011410401.1">
    <property type="protein sequence ID" value="XP_011408703.1"/>
    <property type="gene ID" value="LOC105315678"/>
</dbReference>
<feature type="compositionally biased region" description="Basic and acidic residues" evidence="2">
    <location>
        <begin position="237"/>
        <end position="246"/>
    </location>
</feature>
<feature type="coiled-coil region" evidence="1">
    <location>
        <begin position="10"/>
        <end position="105"/>
    </location>
</feature>